<keyword evidence="3" id="KW-1185">Reference proteome</keyword>
<dbReference type="Pfam" id="PF06985">
    <property type="entry name" value="HET"/>
    <property type="match status" value="1"/>
</dbReference>
<dbReference type="PANTHER" id="PTHR39596:SF2">
    <property type="entry name" value="HET DOMAIN PROTEIN (AFU_ORTHOLOGUE AFUA_1G17550)-RELATED"/>
    <property type="match status" value="1"/>
</dbReference>
<dbReference type="InterPro" id="IPR010730">
    <property type="entry name" value="HET"/>
</dbReference>
<proteinExistence type="predicted"/>
<sequence>MDHYAPVSNPYRPVRVPYLGGQYDGLDFAGYPSRHNWDIIRLQQGDFQGASRNDAARFLQTWLYFGLLQEVLGMPIAVTDFFRPDGPEEYVITTAKLPDYLRRWKLQFDQLLPAAREVHNDRAIEGLRNSYYVWRGFVEGERDNGILNPIQPEIELSIQVLATTLEHCLIEVCHVANENVPFFRLARNPWLTQRMIGDGWCPSVIEQIWNPVHLAVQYYASILGPPARRLDHSTCEAGNRGCNARTVDDAVYVTSHRTGSCDCGFLGANPEDLTRIVRASNIPLISVTWGDSGPSLELIPFHDGMKYTAISHVWSDGLGNPRENALPACQVKEINRLVSALYSNEQVGDDGVSVRPPTLEAEFNPLSLAQKRSRRRPPRTLETEFNFLSMSQKEPSQRQYFWMDTLCVPLRPPKLRKAAIRTMRAVYSNADKILILDADLMQSTANTSYEAIFTRISCSTWIRRLWTLQEAVLAKTRHFQFAERAVLIDTHPLLSRTQLTSPHNFSNELRWYTSEYHFEWPALAFPISMLDRLTKIWSSLPHRSTSKPADEPICIATLLGLDLGPLLHTPDALRVQKLWSMHTRGVPATVLFLPGAKLAAPGYRWAPASYMLCGRHSAPRNVPGAITPRGFDVVLPGFTLSRPRHVTREVIACELEGQVFYIRRNMKHGSPSWEDVNVHKMEGLAVILGQPPMEDPRDLKVDSFYELEECEERVTKEG</sequence>
<accession>A0A1W5D9V2</accession>
<feature type="domain" description="Heterokaryon incompatibility" evidence="1">
    <location>
        <begin position="307"/>
        <end position="437"/>
    </location>
</feature>
<reference evidence="3" key="1">
    <citation type="submission" date="2017-03" db="EMBL/GenBank/DDBJ databases">
        <authorList>
            <person name="Sharma R."/>
            <person name="Thines M."/>
        </authorList>
    </citation>
    <scope>NUCLEOTIDE SEQUENCE [LARGE SCALE GENOMIC DNA]</scope>
</reference>
<evidence type="ECO:0000259" key="1">
    <source>
        <dbReference type="Pfam" id="PF06985"/>
    </source>
</evidence>
<organism evidence="2 3">
    <name type="scientific">Lasallia pustulata</name>
    <dbReference type="NCBI Taxonomy" id="136370"/>
    <lineage>
        <taxon>Eukaryota</taxon>
        <taxon>Fungi</taxon>
        <taxon>Dikarya</taxon>
        <taxon>Ascomycota</taxon>
        <taxon>Pezizomycotina</taxon>
        <taxon>Lecanoromycetes</taxon>
        <taxon>OSLEUM clade</taxon>
        <taxon>Umbilicariomycetidae</taxon>
        <taxon>Umbilicariales</taxon>
        <taxon>Umbilicariaceae</taxon>
        <taxon>Lasallia</taxon>
    </lineage>
</organism>
<name>A0A1W5D9V2_9LECA</name>
<evidence type="ECO:0000313" key="2">
    <source>
        <dbReference type="EMBL" id="SLM39712.1"/>
    </source>
</evidence>
<evidence type="ECO:0000313" key="3">
    <source>
        <dbReference type="Proteomes" id="UP000192927"/>
    </source>
</evidence>
<dbReference type="AlphaFoldDB" id="A0A1W5D9V2"/>
<dbReference type="PANTHER" id="PTHR39596">
    <property type="match status" value="1"/>
</dbReference>
<dbReference type="Proteomes" id="UP000192927">
    <property type="component" value="Unassembled WGS sequence"/>
</dbReference>
<dbReference type="EMBL" id="FWEW01003541">
    <property type="protein sequence ID" value="SLM39712.1"/>
    <property type="molecule type" value="Genomic_DNA"/>
</dbReference>
<protein>
    <submittedName>
        <fullName evidence="2">Heterokaryon incompatibility</fullName>
    </submittedName>
</protein>